<name>A0ABS6T1F2_9RHOB</name>
<accession>A0ABS6T1F2</accession>
<reference evidence="2 3" key="1">
    <citation type="submission" date="2021-05" db="EMBL/GenBank/DDBJ databases">
        <title>Culturable bacteria isolated from Daya Bay.</title>
        <authorList>
            <person name="Zheng W."/>
            <person name="Yu S."/>
            <person name="Huang Y."/>
        </authorList>
    </citation>
    <scope>NUCLEOTIDE SEQUENCE [LARGE SCALE GENOMIC DNA]</scope>
    <source>
        <strain evidence="2 3">DP4N28-5</strain>
    </source>
</reference>
<dbReference type="PANTHER" id="PTHR30040:SF2">
    <property type="entry name" value="FAD:PROTEIN FMN TRANSFERASE"/>
    <property type="match status" value="1"/>
</dbReference>
<sequence>MKMNRRRFLSFVSAACLSAAAGPAAAFRWQGIALGAKAQIVLDHPEAEAITQAARAEIARLEGIFSLYRADSEIMQLNRDGTLDAPSFELLECLALARRVFGLTEGRFDPSVQPLWQVMAEAASRGQAAQANDLDTARTFIGFDRVRISAARISMDRGQALTLNGIAQGFIADKVAALLSARGVKDVLIDTGEILALGDGQGGNGWPVRLAGERDARQWQGRALASSATFGTLIDERHGEGHILDPLGRKPIATQVTVSAHSAGLADALSTALCLVSGEEEARDVLSLVNEARLERFIQTPT</sequence>
<keyword evidence="3" id="KW-1185">Reference proteome</keyword>
<dbReference type="Proteomes" id="UP000756530">
    <property type="component" value="Unassembled WGS sequence"/>
</dbReference>
<evidence type="ECO:0000313" key="3">
    <source>
        <dbReference type="Proteomes" id="UP000756530"/>
    </source>
</evidence>
<evidence type="ECO:0000313" key="2">
    <source>
        <dbReference type="EMBL" id="MBV7378914.1"/>
    </source>
</evidence>
<keyword evidence="2" id="KW-0808">Transferase</keyword>
<feature type="chain" id="PRO_5045168079" evidence="1">
    <location>
        <begin position="27"/>
        <end position="302"/>
    </location>
</feature>
<evidence type="ECO:0000256" key="1">
    <source>
        <dbReference type="SAM" id="SignalP"/>
    </source>
</evidence>
<proteinExistence type="predicted"/>
<dbReference type="EMBL" id="JAHUZE010000002">
    <property type="protein sequence ID" value="MBV7378914.1"/>
    <property type="molecule type" value="Genomic_DNA"/>
</dbReference>
<dbReference type="GO" id="GO:0016740">
    <property type="term" value="F:transferase activity"/>
    <property type="evidence" value="ECO:0007669"/>
    <property type="project" value="UniProtKB-KW"/>
</dbReference>
<dbReference type="InterPro" id="IPR006311">
    <property type="entry name" value="TAT_signal"/>
</dbReference>
<dbReference type="PROSITE" id="PS51318">
    <property type="entry name" value="TAT"/>
    <property type="match status" value="1"/>
</dbReference>
<dbReference type="PANTHER" id="PTHR30040">
    <property type="entry name" value="THIAMINE BIOSYNTHESIS LIPOPROTEIN APBE"/>
    <property type="match status" value="1"/>
</dbReference>
<organism evidence="2 3">
    <name type="scientific">Maritimibacter dapengensis</name>
    <dbReference type="NCBI Taxonomy" id="2836868"/>
    <lineage>
        <taxon>Bacteria</taxon>
        <taxon>Pseudomonadati</taxon>
        <taxon>Pseudomonadota</taxon>
        <taxon>Alphaproteobacteria</taxon>
        <taxon>Rhodobacterales</taxon>
        <taxon>Roseobacteraceae</taxon>
        <taxon>Maritimibacter</taxon>
    </lineage>
</organism>
<dbReference type="InterPro" id="IPR024932">
    <property type="entry name" value="ApbE"/>
</dbReference>
<protein>
    <submittedName>
        <fullName evidence="2">FAD:protein FMN transferase</fullName>
    </submittedName>
</protein>
<keyword evidence="1" id="KW-0732">Signal</keyword>
<dbReference type="Pfam" id="PF02424">
    <property type="entry name" value="ApbE"/>
    <property type="match status" value="1"/>
</dbReference>
<feature type="signal peptide" evidence="1">
    <location>
        <begin position="1"/>
        <end position="26"/>
    </location>
</feature>
<comment type="caution">
    <text evidence="2">The sequence shown here is derived from an EMBL/GenBank/DDBJ whole genome shotgun (WGS) entry which is preliminary data.</text>
</comment>
<gene>
    <name evidence="2" type="ORF">KJP28_08235</name>
</gene>